<dbReference type="Proteomes" id="UP001596494">
    <property type="component" value="Unassembled WGS sequence"/>
</dbReference>
<dbReference type="SUPFAM" id="SSF101386">
    <property type="entry name" value="all-alpha NTP pyrophosphatases"/>
    <property type="match status" value="1"/>
</dbReference>
<protein>
    <submittedName>
        <fullName evidence="1">Phosphoribosyl-ATP pyrophosphohydrolase</fullName>
    </submittedName>
</protein>
<dbReference type="CDD" id="cd11532">
    <property type="entry name" value="NTP-PPase_COG4997"/>
    <property type="match status" value="1"/>
</dbReference>
<evidence type="ECO:0000313" key="2">
    <source>
        <dbReference type="Proteomes" id="UP001596494"/>
    </source>
</evidence>
<sequence length="111" mass="12966">MKKTYNKMVRDKIPTIIKENGQIGEYLQLDSNRYAIELRRKLNEEVGEYLETMDEIAATEELADILEVIHSLAKFHNKSFDEVENVRQQKFKERGGFEKGLLLVSTTNKMN</sequence>
<proteinExistence type="predicted"/>
<organism evidence="1 2">
    <name type="scientific">Halobacillus campisalis</name>
    <dbReference type="NCBI Taxonomy" id="435909"/>
    <lineage>
        <taxon>Bacteria</taxon>
        <taxon>Bacillati</taxon>
        <taxon>Bacillota</taxon>
        <taxon>Bacilli</taxon>
        <taxon>Bacillales</taxon>
        <taxon>Bacillaceae</taxon>
        <taxon>Halobacillus</taxon>
    </lineage>
</organism>
<dbReference type="EMBL" id="JBHTBY010000002">
    <property type="protein sequence ID" value="MFC7319988.1"/>
    <property type="molecule type" value="Genomic_DNA"/>
</dbReference>
<accession>A0ABW2K1C9</accession>
<comment type="caution">
    <text evidence="1">The sequence shown here is derived from an EMBL/GenBank/DDBJ whole genome shotgun (WGS) entry which is preliminary data.</text>
</comment>
<evidence type="ECO:0000313" key="1">
    <source>
        <dbReference type="EMBL" id="MFC7319988.1"/>
    </source>
</evidence>
<name>A0ABW2K1C9_9BACI</name>
<reference evidence="2" key="1">
    <citation type="journal article" date="2019" name="Int. J. Syst. Evol. Microbiol.">
        <title>The Global Catalogue of Microorganisms (GCM) 10K type strain sequencing project: providing services to taxonomists for standard genome sequencing and annotation.</title>
        <authorList>
            <consortium name="The Broad Institute Genomics Platform"/>
            <consortium name="The Broad Institute Genome Sequencing Center for Infectious Disease"/>
            <person name="Wu L."/>
            <person name="Ma J."/>
        </authorList>
    </citation>
    <scope>NUCLEOTIDE SEQUENCE [LARGE SCALE GENOMIC DNA]</scope>
    <source>
        <strain evidence="2">CCUG 73951</strain>
    </source>
</reference>
<dbReference type="InterPro" id="IPR038735">
    <property type="entry name" value="MSMEG_1276-like_NTP-PPase_dom"/>
</dbReference>
<keyword evidence="2" id="KW-1185">Reference proteome</keyword>
<dbReference type="RefSeq" id="WP_289217015.1">
    <property type="nucleotide sequence ID" value="NZ_JAPVRC010000011.1"/>
</dbReference>
<gene>
    <name evidence="1" type="ORF">ACFQMN_03695</name>
</gene>